<dbReference type="AlphaFoldDB" id="A0A9P8TSD4"/>
<proteinExistence type="predicted"/>
<reference evidence="2" key="1">
    <citation type="submission" date="2021-08" db="EMBL/GenBank/DDBJ databases">
        <title>Chromosome-Level Trichoderma cornu-damae using Hi-C Data.</title>
        <authorList>
            <person name="Kim C.S."/>
        </authorList>
    </citation>
    <scope>NUCLEOTIDE SEQUENCE</scope>
    <source>
        <strain evidence="2">KA19-0412C</strain>
    </source>
</reference>
<name>A0A9P8TSD4_9HYPO</name>
<sequence length="644" mass="71133">MASVIEDVMRQSLADLIEAEGHGLGASPIAVYLDYPGFADPHNRTWSTRGSEAMAEPSRQDISPVKGESSEGPRCYYILNPRVPESAWYLTKEKSIFNSREYEVEKVPAHLVRNTQNRLGYLIETANRDVVTVAAGDRPMSWTPNSRNGWSDTAVPPTEKAVIDAEASPGKGANLSIFERSDMGREVKPPLHKEPDIIMDRRDIPLIAKSIVYRLHADQPKERVCMAGGCIRNDEASLSEEERHLENIIESTLLKFGRSVQGSDATETGEEEVGPQSRVPVQFELENENRRIKLRPSVVTDPAITLSIPQTSLTVLDTSHKHNETREISWQPGTPTTTTLVSPQSVTAITWTKHGGCLGEPFESPVTTESPSDENSESTSQTRRTSSCNGHNQYQGLEASQASLGASSVPPTITSFPKLPSRHCTREWIKPLANLEDLHHWSSAASDLSLQGIEAYSDNLPYHHTPFAENPFPMSWAGESYRSRNTFGCATHEDSNVRRSTVSQSSAASTKGFGSLIGSAAHRRRSIPAYSPKTPTLQDHFFPNILGRFFIRKNKRTPGSPSSRESGALAPYNSPARDHMPLSTPRSENESSGERTRTVSEEDRARIRDALVGGSAIVGRRRRNTCSEDNRPHVCENDMDNGAR</sequence>
<dbReference type="Proteomes" id="UP000827724">
    <property type="component" value="Unassembled WGS sequence"/>
</dbReference>
<evidence type="ECO:0000313" key="3">
    <source>
        <dbReference type="Proteomes" id="UP000827724"/>
    </source>
</evidence>
<dbReference type="EMBL" id="JAIWOZ010000004">
    <property type="protein sequence ID" value="KAH6605901.1"/>
    <property type="molecule type" value="Genomic_DNA"/>
</dbReference>
<comment type="caution">
    <text evidence="2">The sequence shown here is derived from an EMBL/GenBank/DDBJ whole genome shotgun (WGS) entry which is preliminary data.</text>
</comment>
<feature type="region of interest" description="Disordered" evidence="1">
    <location>
        <begin position="554"/>
        <end position="644"/>
    </location>
</feature>
<feature type="region of interest" description="Disordered" evidence="1">
    <location>
        <begin position="44"/>
        <end position="69"/>
    </location>
</feature>
<dbReference type="OrthoDB" id="4837923at2759"/>
<keyword evidence="3" id="KW-1185">Reference proteome</keyword>
<evidence type="ECO:0000256" key="1">
    <source>
        <dbReference type="SAM" id="MobiDB-lite"/>
    </source>
</evidence>
<accession>A0A9P8TSD4</accession>
<organism evidence="2 3">
    <name type="scientific">Trichoderma cornu-damae</name>
    <dbReference type="NCBI Taxonomy" id="654480"/>
    <lineage>
        <taxon>Eukaryota</taxon>
        <taxon>Fungi</taxon>
        <taxon>Dikarya</taxon>
        <taxon>Ascomycota</taxon>
        <taxon>Pezizomycotina</taxon>
        <taxon>Sordariomycetes</taxon>
        <taxon>Hypocreomycetidae</taxon>
        <taxon>Hypocreales</taxon>
        <taxon>Hypocreaceae</taxon>
        <taxon>Trichoderma</taxon>
    </lineage>
</organism>
<evidence type="ECO:0000313" key="2">
    <source>
        <dbReference type="EMBL" id="KAH6605901.1"/>
    </source>
</evidence>
<feature type="compositionally biased region" description="Basic and acidic residues" evidence="1">
    <location>
        <begin position="625"/>
        <end position="644"/>
    </location>
</feature>
<feature type="compositionally biased region" description="Basic and acidic residues" evidence="1">
    <location>
        <begin position="587"/>
        <end position="609"/>
    </location>
</feature>
<protein>
    <submittedName>
        <fullName evidence="2">D-xylulose reductase a</fullName>
    </submittedName>
</protein>
<feature type="region of interest" description="Disordered" evidence="1">
    <location>
        <begin position="354"/>
        <end position="393"/>
    </location>
</feature>
<gene>
    <name evidence="2" type="ORF">Trco_005054</name>
</gene>
<feature type="compositionally biased region" description="Low complexity" evidence="1">
    <location>
        <begin position="377"/>
        <end position="387"/>
    </location>
</feature>